<comment type="caution">
    <text evidence="2">The sequence shown here is derived from an EMBL/GenBank/DDBJ whole genome shotgun (WGS) entry which is preliminary data.</text>
</comment>
<dbReference type="RefSeq" id="WP_338200802.1">
    <property type="nucleotide sequence ID" value="NZ_JAEKNR010000092.1"/>
</dbReference>
<dbReference type="InterPro" id="IPR004919">
    <property type="entry name" value="GmrSD_N"/>
</dbReference>
<name>A0A934K432_9BACT</name>
<dbReference type="EMBL" id="JAEKNR010000092">
    <property type="protein sequence ID" value="MBJ7598075.1"/>
    <property type="molecule type" value="Genomic_DNA"/>
</dbReference>
<dbReference type="Proteomes" id="UP000612893">
    <property type="component" value="Unassembled WGS sequence"/>
</dbReference>
<evidence type="ECO:0000259" key="1">
    <source>
        <dbReference type="Pfam" id="PF03235"/>
    </source>
</evidence>
<keyword evidence="3" id="KW-1185">Reference proteome</keyword>
<dbReference type="Pfam" id="PF03235">
    <property type="entry name" value="GmrSD_N"/>
    <property type="match status" value="1"/>
</dbReference>
<evidence type="ECO:0000313" key="3">
    <source>
        <dbReference type="Proteomes" id="UP000612893"/>
    </source>
</evidence>
<dbReference type="PANTHER" id="PTHR37292:SF2">
    <property type="entry name" value="DUF262 DOMAIN-CONTAINING PROTEIN"/>
    <property type="match status" value="1"/>
</dbReference>
<proteinExistence type="predicted"/>
<evidence type="ECO:0000313" key="2">
    <source>
        <dbReference type="EMBL" id="MBJ7598075.1"/>
    </source>
</evidence>
<organism evidence="2 3">
    <name type="scientific">Candidatus Nephthysia bennettiae</name>
    <dbReference type="NCBI Taxonomy" id="3127016"/>
    <lineage>
        <taxon>Bacteria</taxon>
        <taxon>Bacillati</taxon>
        <taxon>Candidatus Dormiibacterota</taxon>
        <taxon>Candidatus Dormibacteria</taxon>
        <taxon>Candidatus Dormibacterales</taxon>
        <taxon>Candidatus Dormibacteraceae</taxon>
        <taxon>Candidatus Nephthysia</taxon>
    </lineage>
</organism>
<accession>A0A934K432</accession>
<reference evidence="2" key="1">
    <citation type="submission" date="2020-10" db="EMBL/GenBank/DDBJ databases">
        <title>Ca. Dormibacterota MAGs.</title>
        <authorList>
            <person name="Montgomery K."/>
        </authorList>
    </citation>
    <scope>NUCLEOTIDE SEQUENCE [LARGE SCALE GENOMIC DNA]</scope>
    <source>
        <strain evidence="2">SC8812_S17_10</strain>
    </source>
</reference>
<sequence>MKDAQRPERVSLSSLIERLKDGRFAIPEFQRDFEWTPSDVRDLIRSIFLDYYIGTLLLWRGKKENFDALACEPIYGQKTDSVAHAEHIVLDGQQRLTAIYYTFAAPPVTAPGRANRFRYFIKIDKFMDEAYDDAFHYHWTQWGHSLLDDPDSQYEHHIFPLSVLGQGQGGFELYRWSDGYVKYWDAKADEAQTAGHHESAEVHRARARAGERFRHEVNEIAQKYQVAYIELERDLAIDRVCEIFTQINSKGIRLDIFDLVNALVRPKGVYLKKMWQEAANSLTFVQTDRMNVYLLQVMSVLLQDGYCSPKYLYYLLPGQSRAFRQPDGSLIRRVLVSDADDFIRLWRRAVVAVQRAIERLVQPQQYGVVSAKFLPYASILPAFAALQDVAGTLEPALRMKAFRKLATWYWASVFTSRYSGSVESTTAKDFTAVRSWFLDDAAEPQLIGEFKKRFRDLPLQSEVKPGTSVYNGFFNLLVVNGARDWLTDEGPAQGDRDDHHIIPQRFGREWRLGTRIDSILNRTPLSAETNRNVIGDRLPNQYLPEWIATNGTTVVREILQRHLISPRAFDILTRSPFGPKDFEEFIAERDRSMKDAIEDLILQERVKLPPRLRELDQEIEEVERGLRALIAEELDHKPELVPSDIRQRARERYETDLRKRPFLDTAFQSTLEGQLQYFDLRDLQQTVVNKENWPRFEAIFGTKEGLATRSTQLAELRNAIRHSRPIDDVLVHDGRAAIGWFGSILRLQAAQAIESPEIAAPSADTTSLAFIGADSEPGA</sequence>
<gene>
    <name evidence="2" type="ORF">JF922_08310</name>
</gene>
<dbReference type="AlphaFoldDB" id="A0A934K432"/>
<feature type="domain" description="GmrSD restriction endonucleases N-terminal" evidence="1">
    <location>
        <begin position="13"/>
        <end position="263"/>
    </location>
</feature>
<protein>
    <submittedName>
        <fullName evidence="2">DUF262 domain-containing protein</fullName>
    </submittedName>
</protein>
<dbReference type="PANTHER" id="PTHR37292">
    <property type="entry name" value="VNG6097C"/>
    <property type="match status" value="1"/>
</dbReference>